<dbReference type="InterPro" id="IPR011990">
    <property type="entry name" value="TPR-like_helical_dom_sf"/>
</dbReference>
<dbReference type="SUPFAM" id="SSF48452">
    <property type="entry name" value="TPR-like"/>
    <property type="match status" value="1"/>
</dbReference>
<keyword evidence="2" id="KW-1185">Reference proteome</keyword>
<comment type="caution">
    <text evidence="1">The sequence shown here is derived from an EMBL/GenBank/DDBJ whole genome shotgun (WGS) entry which is preliminary data.</text>
</comment>
<organism evidence="1 2">
    <name type="scientific">Candidatus Marithioploca araucensis</name>
    <dbReference type="NCBI Taxonomy" id="70273"/>
    <lineage>
        <taxon>Bacteria</taxon>
        <taxon>Pseudomonadati</taxon>
        <taxon>Pseudomonadota</taxon>
        <taxon>Gammaproteobacteria</taxon>
        <taxon>Thiotrichales</taxon>
        <taxon>Thiotrichaceae</taxon>
        <taxon>Candidatus Marithioploca</taxon>
    </lineage>
</organism>
<reference evidence="1" key="1">
    <citation type="submission" date="2023-06" db="EMBL/GenBank/DDBJ databases">
        <title>Uncultivated large filamentous bacteria from sulfidic sediments reveal new species and different genomic features in energy metabolism and defense.</title>
        <authorList>
            <person name="Fonseca A."/>
        </authorList>
    </citation>
    <scope>NUCLEOTIDE SEQUENCE</scope>
    <source>
        <strain evidence="1">HSG4</strain>
    </source>
</reference>
<evidence type="ECO:0008006" key="3">
    <source>
        <dbReference type="Google" id="ProtNLM"/>
    </source>
</evidence>
<dbReference type="Proteomes" id="UP001171945">
    <property type="component" value="Unassembled WGS sequence"/>
</dbReference>
<dbReference type="EMBL" id="JAUCGM010000508">
    <property type="protein sequence ID" value="MDM8563206.1"/>
    <property type="molecule type" value="Genomic_DNA"/>
</dbReference>
<evidence type="ECO:0000313" key="2">
    <source>
        <dbReference type="Proteomes" id="UP001171945"/>
    </source>
</evidence>
<sequence>SDESSVFTVEKPEPVDEIDKVFGVKTDESDEVKKEPLILKQQAEVADELVDEDESVELVDEDESVDEELINLVDKEHYDSLETDELINQAEALFENNGFEKARLLFKLAIKRPDAQLVRTYAGLYQTYLKLEDQVAAENAFSKLLEARIMENKKLNFKFLFSINSSEFVKDMELRNEYSFWLFQIARYFDENSLCSSIVGHSSVTEDANNHELSLERAKKVQTLMAGNFPVIMQSSKIIGKSASENMIGTDSNNATDLFDRRVEIIVVDCSQ</sequence>
<dbReference type="Gene3D" id="3.30.1330.60">
    <property type="entry name" value="OmpA-like domain"/>
    <property type="match status" value="1"/>
</dbReference>
<name>A0ABT7VUH7_9GAMM</name>
<gene>
    <name evidence="1" type="ORF">QUF54_07620</name>
</gene>
<protein>
    <recommendedName>
        <fullName evidence="3">OmpA-like domain-containing protein</fullName>
    </recommendedName>
</protein>
<dbReference type="Gene3D" id="1.25.40.10">
    <property type="entry name" value="Tetratricopeptide repeat domain"/>
    <property type="match status" value="1"/>
</dbReference>
<accession>A0ABT7VUH7</accession>
<evidence type="ECO:0000313" key="1">
    <source>
        <dbReference type="EMBL" id="MDM8563206.1"/>
    </source>
</evidence>
<feature type="non-terminal residue" evidence="1">
    <location>
        <position position="1"/>
    </location>
</feature>
<dbReference type="SUPFAM" id="SSF103088">
    <property type="entry name" value="OmpA-like"/>
    <property type="match status" value="1"/>
</dbReference>
<dbReference type="InterPro" id="IPR036737">
    <property type="entry name" value="OmpA-like_sf"/>
</dbReference>
<proteinExistence type="predicted"/>